<dbReference type="RefSeq" id="XP_027342941.1">
    <property type="nucleotide sequence ID" value="XM_027487140.1"/>
</dbReference>
<evidence type="ECO:0000313" key="2">
    <source>
        <dbReference type="Proteomes" id="UP000694853"/>
    </source>
</evidence>
<name>A0A8B8KGQ5_ABRPR</name>
<keyword evidence="2" id="KW-1185">Reference proteome</keyword>
<keyword evidence="1" id="KW-0472">Membrane</keyword>
<dbReference type="OrthoDB" id="1921758at2759"/>
<dbReference type="KEGG" id="aprc:113855495"/>
<feature type="transmembrane region" description="Helical" evidence="1">
    <location>
        <begin position="51"/>
        <end position="77"/>
    </location>
</feature>
<feature type="transmembrane region" description="Helical" evidence="1">
    <location>
        <begin position="12"/>
        <end position="30"/>
    </location>
</feature>
<reference evidence="2" key="1">
    <citation type="journal article" date="2019" name="Toxins">
        <title>Detection of Abrin-Like and Prepropulchellin-Like Toxin Genes and Transcripts Using Whole Genome Sequencing and Full-Length Transcript Sequencing of Abrus precatorius.</title>
        <authorList>
            <person name="Hovde B.T."/>
            <person name="Daligault H.E."/>
            <person name="Hanschen E.R."/>
            <person name="Kunde Y.A."/>
            <person name="Johnson M.B."/>
            <person name="Starkenburg S.R."/>
            <person name="Johnson S.L."/>
        </authorList>
    </citation>
    <scope>NUCLEOTIDE SEQUENCE [LARGE SCALE GENOMIC DNA]</scope>
</reference>
<evidence type="ECO:0000313" key="3">
    <source>
        <dbReference type="RefSeq" id="XP_027342941.1"/>
    </source>
</evidence>
<dbReference type="PANTHER" id="PTHR33834:SF4">
    <property type="entry name" value="SIGNALING PEPTIDE TAXIMIN 2"/>
    <property type="match status" value="1"/>
</dbReference>
<dbReference type="InterPro" id="IPR055283">
    <property type="entry name" value="TAXIMIN_1/2"/>
</dbReference>
<reference evidence="3" key="2">
    <citation type="submission" date="2025-08" db="UniProtKB">
        <authorList>
            <consortium name="RefSeq"/>
        </authorList>
    </citation>
    <scope>IDENTIFICATION</scope>
    <source>
        <tissue evidence="3">Young leaves</tissue>
    </source>
</reference>
<accession>A0A8B8KGQ5</accession>
<keyword evidence="1" id="KW-0812">Transmembrane</keyword>
<dbReference type="PANTHER" id="PTHR33834">
    <property type="entry name" value="SIGNALING PEPTIDE TAXIMIN 2"/>
    <property type="match status" value="1"/>
</dbReference>
<keyword evidence="1" id="KW-1133">Transmembrane helix</keyword>
<evidence type="ECO:0000256" key="1">
    <source>
        <dbReference type="SAM" id="Phobius"/>
    </source>
</evidence>
<gene>
    <name evidence="3" type="primary">LOC113855495</name>
</gene>
<protein>
    <submittedName>
        <fullName evidence="3">Uncharacterized protein LOC113855495</fullName>
    </submittedName>
</protein>
<dbReference type="AlphaFoldDB" id="A0A8B8KGQ5"/>
<sequence>MGSAEEPQICNIHLFSCSFVTIPNSTYIIPSYIFDPARDKQYVGESNCRPLGFLIGLPFALVSLVLSVVGAVIWIIGSMLSCLCPCCICFSGLANCAVGLVKLPIKVIRWFTHQIPC</sequence>
<proteinExistence type="predicted"/>
<dbReference type="GeneID" id="113855495"/>
<dbReference type="Proteomes" id="UP000694853">
    <property type="component" value="Unplaced"/>
</dbReference>
<organism evidence="2 3">
    <name type="scientific">Abrus precatorius</name>
    <name type="common">Indian licorice</name>
    <name type="synonym">Glycine abrus</name>
    <dbReference type="NCBI Taxonomy" id="3816"/>
    <lineage>
        <taxon>Eukaryota</taxon>
        <taxon>Viridiplantae</taxon>
        <taxon>Streptophyta</taxon>
        <taxon>Embryophyta</taxon>
        <taxon>Tracheophyta</taxon>
        <taxon>Spermatophyta</taxon>
        <taxon>Magnoliopsida</taxon>
        <taxon>eudicotyledons</taxon>
        <taxon>Gunneridae</taxon>
        <taxon>Pentapetalae</taxon>
        <taxon>rosids</taxon>
        <taxon>fabids</taxon>
        <taxon>Fabales</taxon>
        <taxon>Fabaceae</taxon>
        <taxon>Papilionoideae</taxon>
        <taxon>50 kb inversion clade</taxon>
        <taxon>NPAAA clade</taxon>
        <taxon>indigoferoid/millettioid clade</taxon>
        <taxon>Abreae</taxon>
        <taxon>Abrus</taxon>
    </lineage>
</organism>